<comment type="caution">
    <text evidence="1">The sequence shown here is derived from an EMBL/GenBank/DDBJ whole genome shotgun (WGS) entry which is preliminary data.</text>
</comment>
<dbReference type="EMBL" id="AWVJ01000067">
    <property type="protein sequence ID" value="ERK49589.1"/>
    <property type="molecule type" value="Genomic_DNA"/>
</dbReference>
<dbReference type="AlphaFoldDB" id="U2Q0S8"/>
<evidence type="ECO:0000313" key="2">
    <source>
        <dbReference type="Proteomes" id="UP000016608"/>
    </source>
</evidence>
<evidence type="ECO:0000313" key="1">
    <source>
        <dbReference type="EMBL" id="ERK49589.1"/>
    </source>
</evidence>
<sequence>MKKLLAIPKKISYTNNYCDMIAMKREVAARVAGFPWSECQVRKLTTSHCTETEDHEMVENNVCEIE</sequence>
<name>U2Q0S8_EUBRA</name>
<dbReference type="Proteomes" id="UP000016608">
    <property type="component" value="Unassembled WGS sequence"/>
</dbReference>
<keyword evidence="2" id="KW-1185">Reference proteome</keyword>
<organism evidence="1 2">
    <name type="scientific">Eubacterium ramulus ATCC 29099</name>
    <dbReference type="NCBI Taxonomy" id="1256908"/>
    <lineage>
        <taxon>Bacteria</taxon>
        <taxon>Bacillati</taxon>
        <taxon>Bacillota</taxon>
        <taxon>Clostridia</taxon>
        <taxon>Eubacteriales</taxon>
        <taxon>Eubacteriaceae</taxon>
        <taxon>Eubacterium</taxon>
    </lineage>
</organism>
<gene>
    <name evidence="1" type="ORF">HMPREF0373_01075</name>
</gene>
<dbReference type="HOGENOM" id="CLU_2824708_0_0_9"/>
<proteinExistence type="predicted"/>
<protein>
    <submittedName>
        <fullName evidence="1">Uncharacterized protein</fullName>
    </submittedName>
</protein>
<accession>U2Q0S8</accession>
<reference evidence="1 2" key="1">
    <citation type="submission" date="2013-06" db="EMBL/GenBank/DDBJ databases">
        <authorList>
            <person name="Weinstock G."/>
            <person name="Sodergren E."/>
            <person name="Lobos E.A."/>
            <person name="Fulton L."/>
            <person name="Fulton R."/>
            <person name="Courtney L."/>
            <person name="Fronick C."/>
            <person name="O'Laughlin M."/>
            <person name="Godfrey J."/>
            <person name="Wilson R.M."/>
            <person name="Miner T."/>
            <person name="Farmer C."/>
            <person name="Delehaunty K."/>
            <person name="Cordes M."/>
            <person name="Minx P."/>
            <person name="Tomlinson C."/>
            <person name="Chen J."/>
            <person name="Wollam A."/>
            <person name="Pepin K.H."/>
            <person name="Bhonagiri V."/>
            <person name="Zhang X."/>
            <person name="Warren W."/>
            <person name="Mitreva M."/>
            <person name="Mardis E.R."/>
            <person name="Wilson R.K."/>
        </authorList>
    </citation>
    <scope>NUCLEOTIDE SEQUENCE [LARGE SCALE GENOMIC DNA]</scope>
    <source>
        <strain evidence="1 2">ATCC 29099</strain>
    </source>
</reference>